<keyword evidence="2" id="KW-0732">Signal</keyword>
<comment type="caution">
    <text evidence="3">The sequence shown here is derived from an EMBL/GenBank/DDBJ whole genome shotgun (WGS) entry which is preliminary data.</text>
</comment>
<dbReference type="Pfam" id="PF13942">
    <property type="entry name" value="Lipoprotein_20"/>
    <property type="match status" value="1"/>
</dbReference>
<dbReference type="OrthoDB" id="6485482at2"/>
<sequence length="247" mass="28031">MTTHVFSAAVKCFPRIATAITAAFLTTLLTACHSNSTVPPTAAKHRTLIEPESKVLDYQQVPCDRIWPADDEAVTGNALYWLRAMDCAARLSAADARSEARNWPDDNWQSAFKQGVLLANGNVTPLERREYLQRLDTFSQRYPAAVRPLMQLWWDDQMGQLQLSEERMRYHHLQQGSDAQLDALRQQQLTLNKELNLTRRKLERLTDIERQLSSRRSADSTDNGHPEKSGSTENLSPHNSTEDTSQP</sequence>
<accession>A0A014LZ73</accession>
<evidence type="ECO:0000256" key="1">
    <source>
        <dbReference type="SAM" id="MobiDB-lite"/>
    </source>
</evidence>
<dbReference type="AlphaFoldDB" id="A0A014LZ73"/>
<feature type="chain" id="PRO_5001471908" description="Two-component system QseEF-associated lipoprotein QseG" evidence="2">
    <location>
        <begin position="20"/>
        <end position="247"/>
    </location>
</feature>
<organism evidence="3 4">
    <name type="scientific">Erwinia mallotivora</name>
    <dbReference type="NCBI Taxonomy" id="69222"/>
    <lineage>
        <taxon>Bacteria</taxon>
        <taxon>Pseudomonadati</taxon>
        <taxon>Pseudomonadota</taxon>
        <taxon>Gammaproteobacteria</taxon>
        <taxon>Enterobacterales</taxon>
        <taxon>Erwiniaceae</taxon>
        <taxon>Erwinia</taxon>
    </lineage>
</organism>
<reference evidence="3 4" key="1">
    <citation type="submission" date="2014-02" db="EMBL/GenBank/DDBJ databases">
        <title>Draft genome of Erwinia mallotivora strain BT-MARDI, a papaya dieback pathogen.</title>
        <authorList>
            <person name="Redzuan R."/>
            <person name="Abu Bakar N."/>
            <person name="Badrun R."/>
            <person name="Mohd Raih M.F."/>
            <person name="Rozano L."/>
            <person name="Mat Amin N."/>
        </authorList>
    </citation>
    <scope>NUCLEOTIDE SEQUENCE [LARGE SCALE GENOMIC DNA]</scope>
    <source>
        <strain evidence="3 4">BT-MARDI</strain>
    </source>
</reference>
<feature type="signal peptide" evidence="2">
    <location>
        <begin position="1"/>
        <end position="19"/>
    </location>
</feature>
<evidence type="ECO:0000313" key="4">
    <source>
        <dbReference type="Proteomes" id="UP000019918"/>
    </source>
</evidence>
<proteinExistence type="predicted"/>
<evidence type="ECO:0000256" key="2">
    <source>
        <dbReference type="SAM" id="SignalP"/>
    </source>
</evidence>
<dbReference type="PATRIC" id="fig|69222.5.peg.2918"/>
<dbReference type="EMBL" id="JFHN01000053">
    <property type="protein sequence ID" value="EXU74876.1"/>
    <property type="molecule type" value="Genomic_DNA"/>
</dbReference>
<name>A0A014LZ73_9GAMM</name>
<feature type="compositionally biased region" description="Basic and acidic residues" evidence="1">
    <location>
        <begin position="208"/>
        <end position="230"/>
    </location>
</feature>
<evidence type="ECO:0008006" key="5">
    <source>
        <dbReference type="Google" id="ProtNLM"/>
    </source>
</evidence>
<dbReference type="Proteomes" id="UP000019918">
    <property type="component" value="Unassembled WGS sequence"/>
</dbReference>
<keyword evidence="4" id="KW-1185">Reference proteome</keyword>
<feature type="compositionally biased region" description="Polar residues" evidence="1">
    <location>
        <begin position="231"/>
        <end position="247"/>
    </location>
</feature>
<gene>
    <name evidence="3" type="ORF">BG55_14205</name>
</gene>
<dbReference type="NCBIfam" id="NF007997">
    <property type="entry name" value="PRK10722.1"/>
    <property type="match status" value="1"/>
</dbReference>
<dbReference type="STRING" id="69222.BG55_14205"/>
<dbReference type="InterPro" id="IPR025262">
    <property type="entry name" value="QseG"/>
</dbReference>
<feature type="region of interest" description="Disordered" evidence="1">
    <location>
        <begin position="208"/>
        <end position="247"/>
    </location>
</feature>
<evidence type="ECO:0000313" key="3">
    <source>
        <dbReference type="EMBL" id="EXU74876.1"/>
    </source>
</evidence>
<protein>
    <recommendedName>
        <fullName evidence="5">Two-component system QseEF-associated lipoprotein QseG</fullName>
    </recommendedName>
</protein>
<dbReference type="RefSeq" id="WP_034938377.1">
    <property type="nucleotide sequence ID" value="NZ_JFHN01000053.1"/>
</dbReference>